<dbReference type="Proteomes" id="UP000654075">
    <property type="component" value="Unassembled WGS sequence"/>
</dbReference>
<proteinExistence type="predicted"/>
<evidence type="ECO:0000313" key="3">
    <source>
        <dbReference type="Proteomes" id="UP000654075"/>
    </source>
</evidence>
<accession>A0A813F4E6</accession>
<feature type="compositionally biased region" description="Polar residues" evidence="1">
    <location>
        <begin position="152"/>
        <end position="164"/>
    </location>
</feature>
<feature type="compositionally biased region" description="Polar residues" evidence="1">
    <location>
        <begin position="200"/>
        <end position="232"/>
    </location>
</feature>
<dbReference type="EMBL" id="CAJNNV010024244">
    <property type="protein sequence ID" value="CAE8609142.1"/>
    <property type="molecule type" value="Genomic_DNA"/>
</dbReference>
<sequence>MHAPQSTRLPSVGAQEAWLLATLHELRGISEAAQRRQAREDAILASLELQVLKPGFSSSSKKIDQSIPDFAADGVCSALLGAEDRLVGHLKALGDALEVSLADLGADHERSARTGRRRRPVIPGNSNSNTRHSHSRGNGNTTKNHHEASARIHTNSTESDSHLQPANHKHQRASSHSLTKTLQHTDSSAMEPWSEGAMLQQPQAYARQVSTGSRHAGTASSARHTGPVSQPSCDRGIAQERELRAAAHEPLVGAAWLAWLRATRHGRRRAAACQCASSALRLRARSDGAAGRCFRAWAAALTKVDKALARQEPELAALASRLCRALFEELKQVKNSLASAHHLLNQLKPAAETIGPRVSWDEAA</sequence>
<evidence type="ECO:0000313" key="2">
    <source>
        <dbReference type="EMBL" id="CAE8609142.1"/>
    </source>
</evidence>
<comment type="caution">
    <text evidence="2">The sequence shown here is derived from an EMBL/GenBank/DDBJ whole genome shotgun (WGS) entry which is preliminary data.</text>
</comment>
<evidence type="ECO:0000256" key="1">
    <source>
        <dbReference type="SAM" id="MobiDB-lite"/>
    </source>
</evidence>
<organism evidence="2 3">
    <name type="scientific">Polarella glacialis</name>
    <name type="common">Dinoflagellate</name>
    <dbReference type="NCBI Taxonomy" id="89957"/>
    <lineage>
        <taxon>Eukaryota</taxon>
        <taxon>Sar</taxon>
        <taxon>Alveolata</taxon>
        <taxon>Dinophyceae</taxon>
        <taxon>Suessiales</taxon>
        <taxon>Suessiaceae</taxon>
        <taxon>Polarella</taxon>
    </lineage>
</organism>
<name>A0A813F4E6_POLGL</name>
<protein>
    <submittedName>
        <fullName evidence="2">Uncharacterized protein</fullName>
    </submittedName>
</protein>
<gene>
    <name evidence="2" type="ORF">PGLA1383_LOCUS26968</name>
</gene>
<keyword evidence="3" id="KW-1185">Reference proteome</keyword>
<reference evidence="2" key="1">
    <citation type="submission" date="2021-02" db="EMBL/GenBank/DDBJ databases">
        <authorList>
            <person name="Dougan E. K."/>
            <person name="Rhodes N."/>
            <person name="Thang M."/>
            <person name="Chan C."/>
        </authorList>
    </citation>
    <scope>NUCLEOTIDE SEQUENCE</scope>
</reference>
<feature type="compositionally biased region" description="Polar residues" evidence="1">
    <location>
        <begin position="174"/>
        <end position="188"/>
    </location>
</feature>
<feature type="region of interest" description="Disordered" evidence="1">
    <location>
        <begin position="108"/>
        <end position="233"/>
    </location>
</feature>
<dbReference type="AlphaFoldDB" id="A0A813F4E6"/>